<dbReference type="PROSITE" id="PS00792">
    <property type="entry name" value="DHPS_1"/>
    <property type="match status" value="1"/>
</dbReference>
<evidence type="ECO:0000256" key="4">
    <source>
        <dbReference type="ARBA" id="ARBA00012458"/>
    </source>
</evidence>
<dbReference type="RefSeq" id="WP_100743879.1">
    <property type="nucleotide sequence ID" value="NZ_NPDW01000002.1"/>
</dbReference>
<dbReference type="PANTHER" id="PTHR20941:SF1">
    <property type="entry name" value="FOLIC ACID SYNTHESIS PROTEIN FOL1"/>
    <property type="match status" value="1"/>
</dbReference>
<evidence type="ECO:0000259" key="10">
    <source>
        <dbReference type="PROSITE" id="PS50972"/>
    </source>
</evidence>
<comment type="catalytic activity">
    <reaction evidence="1">
        <text>(7,8-dihydropterin-6-yl)methyl diphosphate + 4-aminobenzoate = 7,8-dihydropteroate + diphosphate</text>
        <dbReference type="Rhea" id="RHEA:19949"/>
        <dbReference type="ChEBI" id="CHEBI:17836"/>
        <dbReference type="ChEBI" id="CHEBI:17839"/>
        <dbReference type="ChEBI" id="CHEBI:33019"/>
        <dbReference type="ChEBI" id="CHEBI:72950"/>
        <dbReference type="EC" id="2.5.1.15"/>
    </reaction>
</comment>
<dbReference type="GO" id="GO:0046654">
    <property type="term" value="P:tetrahydrofolate biosynthetic process"/>
    <property type="evidence" value="ECO:0007669"/>
    <property type="project" value="UniProtKB-UniPathway"/>
</dbReference>
<dbReference type="InterPro" id="IPR006390">
    <property type="entry name" value="DHP_synth_dom"/>
</dbReference>
<dbReference type="PANTHER" id="PTHR20941">
    <property type="entry name" value="FOLATE SYNTHESIS PROTEINS"/>
    <property type="match status" value="1"/>
</dbReference>
<evidence type="ECO:0000256" key="7">
    <source>
        <dbReference type="ARBA" id="ARBA00022842"/>
    </source>
</evidence>
<evidence type="ECO:0000256" key="2">
    <source>
        <dbReference type="ARBA" id="ARBA00001946"/>
    </source>
</evidence>
<dbReference type="Gene3D" id="3.20.20.20">
    <property type="entry name" value="Dihydropteroate synthase-like"/>
    <property type="match status" value="1"/>
</dbReference>
<evidence type="ECO:0000313" key="11">
    <source>
        <dbReference type="EMBL" id="PJZ84470.1"/>
    </source>
</evidence>
<comment type="function">
    <text evidence="9">Catalyzes the condensation of para-aminobenzoate (pABA) with 6-hydroxymethyl-7,8-dihydropterin diphosphate (DHPt-PP) to form 7,8-dihydropteroate (H2Pte), the immediate precursor of folate derivatives.</text>
</comment>
<comment type="pathway">
    <text evidence="3 9">Cofactor biosynthesis; tetrahydrofolate biosynthesis; 7,8-dihydrofolate from 2-amino-4-hydroxy-6-hydroxymethyl-7,8-dihydropteridine diphosphate and 4-aminobenzoate: step 1/2.</text>
</comment>
<comment type="caution">
    <text evidence="11">The sequence shown here is derived from an EMBL/GenBank/DDBJ whole genome shotgun (WGS) entry which is preliminary data.</text>
</comment>
<dbReference type="InterPro" id="IPR011005">
    <property type="entry name" value="Dihydropteroate_synth-like_sf"/>
</dbReference>
<evidence type="ECO:0000256" key="1">
    <source>
        <dbReference type="ARBA" id="ARBA00000012"/>
    </source>
</evidence>
<dbReference type="EC" id="2.5.1.15" evidence="4 9"/>
<evidence type="ECO:0000256" key="3">
    <source>
        <dbReference type="ARBA" id="ARBA00004763"/>
    </source>
</evidence>
<accession>A0A2N0AJM7</accession>
<proteinExistence type="inferred from homology"/>
<dbReference type="Pfam" id="PF00809">
    <property type="entry name" value="Pterin_bind"/>
    <property type="match status" value="1"/>
</dbReference>
<dbReference type="GO" id="GO:0004156">
    <property type="term" value="F:dihydropteroate synthase activity"/>
    <property type="evidence" value="ECO:0007669"/>
    <property type="project" value="UniProtKB-EC"/>
</dbReference>
<reference evidence="11 12" key="1">
    <citation type="submission" date="2017-07" db="EMBL/GenBank/DDBJ databases">
        <title>Leptospira spp. isolated from tropical soils.</title>
        <authorList>
            <person name="Thibeaux R."/>
            <person name="Iraola G."/>
            <person name="Ferres I."/>
            <person name="Bierque E."/>
            <person name="Girault D."/>
            <person name="Soupe-Gilbert M.-E."/>
            <person name="Picardeau M."/>
            <person name="Goarant C."/>
        </authorList>
    </citation>
    <scope>NUCLEOTIDE SEQUENCE [LARGE SCALE GENOMIC DNA]</scope>
    <source>
        <strain evidence="11 12">FH2-B-A1</strain>
    </source>
</reference>
<dbReference type="NCBIfam" id="TIGR01496">
    <property type="entry name" value="DHPS"/>
    <property type="match status" value="1"/>
</dbReference>
<name>A0A2N0AJM7_9LEPT</name>
<dbReference type="InterPro" id="IPR000489">
    <property type="entry name" value="Pterin-binding_dom"/>
</dbReference>
<dbReference type="InterPro" id="IPR045031">
    <property type="entry name" value="DHP_synth-like"/>
</dbReference>
<dbReference type="OrthoDB" id="9811744at2"/>
<dbReference type="Proteomes" id="UP000232145">
    <property type="component" value="Unassembled WGS sequence"/>
</dbReference>
<dbReference type="SUPFAM" id="SSF51717">
    <property type="entry name" value="Dihydropteroate synthetase-like"/>
    <property type="match status" value="1"/>
</dbReference>
<dbReference type="AlphaFoldDB" id="A0A2N0AJM7"/>
<keyword evidence="12" id="KW-1185">Reference proteome</keyword>
<feature type="domain" description="Pterin-binding" evidence="10">
    <location>
        <begin position="2"/>
        <end position="262"/>
    </location>
</feature>
<keyword evidence="5 9" id="KW-0808">Transferase</keyword>
<dbReference type="GO" id="GO:0005829">
    <property type="term" value="C:cytosol"/>
    <property type="evidence" value="ECO:0007669"/>
    <property type="project" value="TreeGrafter"/>
</dbReference>
<evidence type="ECO:0000256" key="5">
    <source>
        <dbReference type="ARBA" id="ARBA00022679"/>
    </source>
</evidence>
<comment type="similarity">
    <text evidence="9">Belongs to the DHPS family.</text>
</comment>
<keyword evidence="8 9" id="KW-0289">Folate biosynthesis</keyword>
<gene>
    <name evidence="11" type="primary">folP</name>
    <name evidence="11" type="ORF">CH364_10625</name>
</gene>
<evidence type="ECO:0000256" key="8">
    <source>
        <dbReference type="ARBA" id="ARBA00022909"/>
    </source>
</evidence>
<comment type="cofactor">
    <cofactor evidence="2 9">
        <name>Mg(2+)</name>
        <dbReference type="ChEBI" id="CHEBI:18420"/>
    </cofactor>
</comment>
<sequence>MAEIFGILNITADSFSDGGKFLNPDDAISQGTKLLQEGADWLDVSGQSSNIEATLVSEEEEWNRVEPVIRHFVPKGVRISLDSFRPEVQKKGIEAGVRCINDITGFTYEGDRSFLRFYIQKFTELKLIIMHSHNKNIAKYKSDLTPEKVIKKIQIFFRDRRSELLGMGIPESALHYDPGMGFFLSEDPMVSFRVLQELEILKLEFPQLMVGVSRKSFLGNVLGNLPTTEREFATLACELHLLKYKIPFIRTHNVLKLRQAEKIWNLCQELE</sequence>
<dbReference type="PROSITE" id="PS50972">
    <property type="entry name" value="PTERIN_BINDING"/>
    <property type="match status" value="1"/>
</dbReference>
<evidence type="ECO:0000256" key="6">
    <source>
        <dbReference type="ARBA" id="ARBA00022723"/>
    </source>
</evidence>
<evidence type="ECO:0000256" key="9">
    <source>
        <dbReference type="RuleBase" id="RU361205"/>
    </source>
</evidence>
<keyword evidence="6 9" id="KW-0479">Metal-binding</keyword>
<dbReference type="UniPathway" id="UPA00077">
    <property type="reaction ID" value="UER00156"/>
</dbReference>
<evidence type="ECO:0000313" key="12">
    <source>
        <dbReference type="Proteomes" id="UP000232145"/>
    </source>
</evidence>
<dbReference type="EMBL" id="NPDX01000002">
    <property type="protein sequence ID" value="PJZ84470.1"/>
    <property type="molecule type" value="Genomic_DNA"/>
</dbReference>
<dbReference type="GO" id="GO:0046872">
    <property type="term" value="F:metal ion binding"/>
    <property type="evidence" value="ECO:0007669"/>
    <property type="project" value="UniProtKB-KW"/>
</dbReference>
<protein>
    <recommendedName>
        <fullName evidence="4 9">Dihydropteroate synthase</fullName>
        <shortName evidence="9">DHPS</shortName>
        <ecNumber evidence="4 9">2.5.1.15</ecNumber>
    </recommendedName>
    <alternativeName>
        <fullName evidence="9">Dihydropteroate pyrophosphorylase</fullName>
    </alternativeName>
</protein>
<keyword evidence="7 9" id="KW-0460">Magnesium</keyword>
<dbReference type="GO" id="GO:0046656">
    <property type="term" value="P:folic acid biosynthetic process"/>
    <property type="evidence" value="ECO:0007669"/>
    <property type="project" value="UniProtKB-KW"/>
</dbReference>
<organism evidence="11 12">
    <name type="scientific">Leptospira harrisiae</name>
    <dbReference type="NCBI Taxonomy" id="2023189"/>
    <lineage>
        <taxon>Bacteria</taxon>
        <taxon>Pseudomonadati</taxon>
        <taxon>Spirochaetota</taxon>
        <taxon>Spirochaetia</taxon>
        <taxon>Leptospirales</taxon>
        <taxon>Leptospiraceae</taxon>
        <taxon>Leptospira</taxon>
    </lineage>
</organism>